<evidence type="ECO:0000256" key="2">
    <source>
        <dbReference type="RuleBase" id="RU004447"/>
    </source>
</evidence>
<dbReference type="SUPFAM" id="SSF63411">
    <property type="entry name" value="LuxS/MPP-like metallohydrolase"/>
    <property type="match status" value="2"/>
</dbReference>
<feature type="domain" description="Peptidase M16 C-terminal" evidence="4">
    <location>
        <begin position="182"/>
        <end position="356"/>
    </location>
</feature>
<dbReference type="InterPro" id="IPR011765">
    <property type="entry name" value="Pept_M16_N"/>
</dbReference>
<dbReference type="Proteomes" id="UP000886050">
    <property type="component" value="Unassembled WGS sequence"/>
</dbReference>
<dbReference type="AlphaFoldDB" id="A0A7V5HPI7"/>
<sequence length="429" mass="49266">MSFFVALMLTVIPDFSMPLKYTRLDNGLEVVVLEDHTVPLVTVQVWYKVGSKYERYGKTGISHMLEHMMFKGTKSLPPGEYHKFIRSVGGTENAFTSKERTVYWSVVPSKYLEKILEIESDRMVNCIFDGFESEKKVVAEERRWSRENSPMGRLWDSFYATLFMSHPYHHPVIGWMSDIENFSLSDVKEHYERYYAPDNALLVVVGDVKSEDVFKLAKKYFGRIKKRSNPAQVISKEPDWNEIRTLHLTGENYPRVLMIGYVAPGYKHADSPALEILSIILGEGLSSRLQDILVDRGIATRAGTWFSSMHDYSVFVIQAYPSPGIQHDSLLRLIDEEIEKIKKEGVSEAELERALRLVYANLVISGQSLYRRGLTIGGFYIVADDPLGVNHYFERLKAVELEDIKRVASKYLLSNKRVIAFMDTKKESE</sequence>
<feature type="domain" description="Peptidase M16 N-terminal" evidence="3">
    <location>
        <begin position="30"/>
        <end position="172"/>
    </location>
</feature>
<evidence type="ECO:0000259" key="4">
    <source>
        <dbReference type="Pfam" id="PF05193"/>
    </source>
</evidence>
<dbReference type="GO" id="GO:0006508">
    <property type="term" value="P:proteolysis"/>
    <property type="evidence" value="ECO:0007669"/>
    <property type="project" value="InterPro"/>
</dbReference>
<dbReference type="PANTHER" id="PTHR11851">
    <property type="entry name" value="METALLOPROTEASE"/>
    <property type="match status" value="1"/>
</dbReference>
<dbReference type="GO" id="GO:0004222">
    <property type="term" value="F:metalloendopeptidase activity"/>
    <property type="evidence" value="ECO:0007669"/>
    <property type="project" value="InterPro"/>
</dbReference>
<dbReference type="InterPro" id="IPR001431">
    <property type="entry name" value="Pept_M16_Zn_BS"/>
</dbReference>
<accession>A0A7V5HPI7</accession>
<evidence type="ECO:0000313" key="5">
    <source>
        <dbReference type="EMBL" id="HHF53510.1"/>
    </source>
</evidence>
<comment type="caution">
    <text evidence="5">The sequence shown here is derived from an EMBL/GenBank/DDBJ whole genome shotgun (WGS) entry which is preliminary data.</text>
</comment>
<dbReference type="PANTHER" id="PTHR11851:SF49">
    <property type="entry name" value="MITOCHONDRIAL-PROCESSING PEPTIDASE SUBUNIT ALPHA"/>
    <property type="match status" value="1"/>
</dbReference>
<dbReference type="Pfam" id="PF00675">
    <property type="entry name" value="Peptidase_M16"/>
    <property type="match status" value="1"/>
</dbReference>
<name>A0A7V5HPI7_UNCW3</name>
<evidence type="ECO:0000259" key="3">
    <source>
        <dbReference type="Pfam" id="PF00675"/>
    </source>
</evidence>
<dbReference type="InterPro" id="IPR007863">
    <property type="entry name" value="Peptidase_M16_C"/>
</dbReference>
<dbReference type="Gene3D" id="3.30.830.10">
    <property type="entry name" value="Metalloenzyme, LuxS/M16 peptidase-like"/>
    <property type="match status" value="2"/>
</dbReference>
<reference evidence="5" key="1">
    <citation type="journal article" date="2020" name="mSystems">
        <title>Genome- and Community-Level Interaction Insights into Carbon Utilization and Element Cycling Functions of Hydrothermarchaeota in Hydrothermal Sediment.</title>
        <authorList>
            <person name="Zhou Z."/>
            <person name="Liu Y."/>
            <person name="Xu W."/>
            <person name="Pan J."/>
            <person name="Luo Z.H."/>
            <person name="Li M."/>
        </authorList>
    </citation>
    <scope>NUCLEOTIDE SEQUENCE [LARGE SCALE GENOMIC DNA]</scope>
    <source>
        <strain evidence="5">HyVt-96</strain>
    </source>
</reference>
<evidence type="ECO:0000256" key="1">
    <source>
        <dbReference type="ARBA" id="ARBA00007261"/>
    </source>
</evidence>
<dbReference type="GO" id="GO:0046872">
    <property type="term" value="F:metal ion binding"/>
    <property type="evidence" value="ECO:0007669"/>
    <property type="project" value="InterPro"/>
</dbReference>
<dbReference type="PROSITE" id="PS00143">
    <property type="entry name" value="INSULINASE"/>
    <property type="match status" value="1"/>
</dbReference>
<dbReference type="Pfam" id="PF05193">
    <property type="entry name" value="Peptidase_M16_C"/>
    <property type="match status" value="1"/>
</dbReference>
<gene>
    <name evidence="5" type="ORF">ENL43_04015</name>
</gene>
<organism evidence="5">
    <name type="scientific">candidate division WOR-3 bacterium</name>
    <dbReference type="NCBI Taxonomy" id="2052148"/>
    <lineage>
        <taxon>Bacteria</taxon>
        <taxon>Bacteria division WOR-3</taxon>
    </lineage>
</organism>
<dbReference type="EMBL" id="DRTX01000210">
    <property type="protein sequence ID" value="HHF53510.1"/>
    <property type="molecule type" value="Genomic_DNA"/>
</dbReference>
<dbReference type="InterPro" id="IPR050361">
    <property type="entry name" value="MPP/UQCRC_Complex"/>
</dbReference>
<dbReference type="InterPro" id="IPR011249">
    <property type="entry name" value="Metalloenz_LuxS/M16"/>
</dbReference>
<protein>
    <submittedName>
        <fullName evidence="5">Insulinase family protein</fullName>
    </submittedName>
</protein>
<comment type="similarity">
    <text evidence="1 2">Belongs to the peptidase M16 family.</text>
</comment>
<proteinExistence type="inferred from homology"/>